<evidence type="ECO:0000313" key="2">
    <source>
        <dbReference type="Proteomes" id="UP001149074"/>
    </source>
</evidence>
<organism evidence="1 2">
    <name type="scientific">Penicillium argentinense</name>
    <dbReference type="NCBI Taxonomy" id="1131581"/>
    <lineage>
        <taxon>Eukaryota</taxon>
        <taxon>Fungi</taxon>
        <taxon>Dikarya</taxon>
        <taxon>Ascomycota</taxon>
        <taxon>Pezizomycotina</taxon>
        <taxon>Eurotiomycetes</taxon>
        <taxon>Eurotiomycetidae</taxon>
        <taxon>Eurotiales</taxon>
        <taxon>Aspergillaceae</taxon>
        <taxon>Penicillium</taxon>
    </lineage>
</organism>
<protein>
    <submittedName>
        <fullName evidence="1">Uncharacterized protein</fullName>
    </submittedName>
</protein>
<reference evidence="1" key="1">
    <citation type="submission" date="2022-11" db="EMBL/GenBank/DDBJ databases">
        <authorList>
            <person name="Petersen C."/>
        </authorList>
    </citation>
    <scope>NUCLEOTIDE SEQUENCE</scope>
    <source>
        <strain evidence="1">IBT 30761</strain>
    </source>
</reference>
<proteinExistence type="predicted"/>
<dbReference type="GeneID" id="81356240"/>
<evidence type="ECO:0000313" key="1">
    <source>
        <dbReference type="EMBL" id="KAJ5104238.1"/>
    </source>
</evidence>
<dbReference type="RefSeq" id="XP_056477618.1">
    <property type="nucleotide sequence ID" value="XM_056617261.1"/>
</dbReference>
<keyword evidence="2" id="KW-1185">Reference proteome</keyword>
<dbReference type="AlphaFoldDB" id="A0A9W9FQ45"/>
<accession>A0A9W9FQ45</accession>
<reference evidence="1" key="2">
    <citation type="journal article" date="2023" name="IMA Fungus">
        <title>Comparative genomic study of the Penicillium genus elucidates a diverse pangenome and 15 lateral gene transfer events.</title>
        <authorList>
            <person name="Petersen C."/>
            <person name="Sorensen T."/>
            <person name="Nielsen M.R."/>
            <person name="Sondergaard T.E."/>
            <person name="Sorensen J.L."/>
            <person name="Fitzpatrick D.A."/>
            <person name="Frisvad J.C."/>
            <person name="Nielsen K.L."/>
        </authorList>
    </citation>
    <scope>NUCLEOTIDE SEQUENCE</scope>
    <source>
        <strain evidence="1">IBT 30761</strain>
    </source>
</reference>
<sequence length="71" mass="7913">MNPPTALGVLRPNGDNQFKIIKDAEGRLRALPDLADRFITACGQLYDDHLAREICMSHRKDSVVFCQALAD</sequence>
<comment type="caution">
    <text evidence="1">The sequence shown here is derived from an EMBL/GenBank/DDBJ whole genome shotgun (WGS) entry which is preliminary data.</text>
</comment>
<dbReference type="Proteomes" id="UP001149074">
    <property type="component" value="Unassembled WGS sequence"/>
</dbReference>
<dbReference type="EMBL" id="JAPQKI010000004">
    <property type="protein sequence ID" value="KAJ5104238.1"/>
    <property type="molecule type" value="Genomic_DNA"/>
</dbReference>
<gene>
    <name evidence="1" type="ORF">N7532_004767</name>
</gene>
<name>A0A9W9FQ45_9EURO</name>